<evidence type="ECO:0000256" key="2">
    <source>
        <dbReference type="ARBA" id="ARBA00037930"/>
    </source>
</evidence>
<evidence type="ECO:0000256" key="3">
    <source>
        <dbReference type="PROSITE-ProRule" id="PRU00042"/>
    </source>
</evidence>
<dbReference type="PROSITE" id="PS50157">
    <property type="entry name" value="ZINC_FINGER_C2H2_2"/>
    <property type="match status" value="1"/>
</dbReference>
<feature type="compositionally biased region" description="Basic residues" evidence="4">
    <location>
        <begin position="208"/>
        <end position="222"/>
    </location>
</feature>
<feature type="region of interest" description="Disordered" evidence="4">
    <location>
        <begin position="208"/>
        <end position="228"/>
    </location>
</feature>
<feature type="compositionally biased region" description="Basic residues" evidence="4">
    <location>
        <begin position="286"/>
        <end position="302"/>
    </location>
</feature>
<dbReference type="GO" id="GO:0008270">
    <property type="term" value="F:zinc ion binding"/>
    <property type="evidence" value="ECO:0007669"/>
    <property type="project" value="UniProtKB-KW"/>
</dbReference>
<dbReference type="PROSITE" id="PS00028">
    <property type="entry name" value="ZINC_FINGER_C2H2_1"/>
    <property type="match status" value="1"/>
</dbReference>
<dbReference type="PANTHER" id="PTHR46541:SF1">
    <property type="entry name" value="ZINC FINGER PROTEIN AEBP2"/>
    <property type="match status" value="1"/>
</dbReference>
<sequence length="430" mass="49774">MSQPVDSSISESVKSLNFDMPKIDYESSDRGSVIGEFDHRYCKDVTINQYGDQILNNSTDISSETNKLNNSDNIIVISTDETSATDSPNCSINTISVIDDKMDITGKETKDIECKWKNCFMYFEPHKMLQHVINHTFVNDNRINGKKQYVCFWKGCKVYSIPSTSHNWLMRHVESHLAELKPYLCVVTNCDFRFKSASSLTRHINGHFKKEARHSSPKSKISKSKDDVSVEQNLNNIEHIEIDEMLYPNSQFSFSERVESEAPCYTSSPNKNLKQEVSDSNEKPTYSKKHKTKSKKRKKKNTPQKVNFLPPIGHSQYFNNLNTLFSTNCLLNYLNEETDYFYFIPESHSAILPHKIITIFNDITSRQQFLLHQYGYGQLAINQWIKPSNSQCGVDLFVPNIKKAGRYLQIHETILDNVVFNRNRSRNRRK</sequence>
<dbReference type="Proteomes" id="UP000078046">
    <property type="component" value="Unassembled WGS sequence"/>
</dbReference>
<evidence type="ECO:0000313" key="7">
    <source>
        <dbReference type="Proteomes" id="UP000078046"/>
    </source>
</evidence>
<feature type="compositionally biased region" description="Basic and acidic residues" evidence="4">
    <location>
        <begin position="273"/>
        <end position="282"/>
    </location>
</feature>
<dbReference type="OrthoDB" id="6277246at2759"/>
<evidence type="ECO:0000259" key="5">
    <source>
        <dbReference type="PROSITE" id="PS50157"/>
    </source>
</evidence>
<dbReference type="SUPFAM" id="SSF57667">
    <property type="entry name" value="beta-beta-alpha zinc fingers"/>
    <property type="match status" value="1"/>
</dbReference>
<organism evidence="6 7">
    <name type="scientific">Intoshia linei</name>
    <dbReference type="NCBI Taxonomy" id="1819745"/>
    <lineage>
        <taxon>Eukaryota</taxon>
        <taxon>Metazoa</taxon>
        <taxon>Spiralia</taxon>
        <taxon>Lophotrochozoa</taxon>
        <taxon>Mesozoa</taxon>
        <taxon>Orthonectida</taxon>
        <taxon>Rhopaluridae</taxon>
        <taxon>Intoshia</taxon>
    </lineage>
</organism>
<dbReference type="GO" id="GO:0006357">
    <property type="term" value="P:regulation of transcription by RNA polymerase II"/>
    <property type="evidence" value="ECO:0007669"/>
    <property type="project" value="TreeGrafter"/>
</dbReference>
<evidence type="ECO:0000313" key="6">
    <source>
        <dbReference type="EMBL" id="OAF64979.1"/>
    </source>
</evidence>
<evidence type="ECO:0000256" key="4">
    <source>
        <dbReference type="SAM" id="MobiDB-lite"/>
    </source>
</evidence>
<feature type="domain" description="C2H2-type" evidence="5">
    <location>
        <begin position="183"/>
        <end position="212"/>
    </location>
</feature>
<dbReference type="AlphaFoldDB" id="A0A177ASL2"/>
<dbReference type="PANTHER" id="PTHR46541">
    <property type="entry name" value="ZINC FINGER PROTEIN AEBP2"/>
    <property type="match status" value="1"/>
</dbReference>
<keyword evidence="3" id="KW-0479">Metal-binding</keyword>
<dbReference type="InterPro" id="IPR052130">
    <property type="entry name" value="AEBP2/jing_C2H2-ZnF"/>
</dbReference>
<gene>
    <name evidence="6" type="ORF">A3Q56_07311</name>
</gene>
<name>A0A177ASL2_9BILA</name>
<dbReference type="GO" id="GO:0035098">
    <property type="term" value="C:ESC/E(Z) complex"/>
    <property type="evidence" value="ECO:0007669"/>
    <property type="project" value="TreeGrafter"/>
</dbReference>
<keyword evidence="3" id="KW-0862">Zinc</keyword>
<evidence type="ECO:0000256" key="1">
    <source>
        <dbReference type="ARBA" id="ARBA00022853"/>
    </source>
</evidence>
<keyword evidence="3" id="KW-0863">Zinc-finger</keyword>
<comment type="similarity">
    <text evidence="2">Belongs to the AEBP2/jing C2H2-type zinc-finger family.</text>
</comment>
<dbReference type="EMBL" id="LWCA01001511">
    <property type="protein sequence ID" value="OAF64979.1"/>
    <property type="molecule type" value="Genomic_DNA"/>
</dbReference>
<dbReference type="InterPro" id="IPR013087">
    <property type="entry name" value="Znf_C2H2_type"/>
</dbReference>
<dbReference type="SMART" id="SM00355">
    <property type="entry name" value="ZnF_C2H2"/>
    <property type="match status" value="3"/>
</dbReference>
<protein>
    <recommendedName>
        <fullName evidence="5">C2H2-type domain-containing protein</fullName>
    </recommendedName>
</protein>
<dbReference type="Gene3D" id="3.30.160.60">
    <property type="entry name" value="Classic Zinc Finger"/>
    <property type="match status" value="1"/>
</dbReference>
<keyword evidence="1" id="KW-0156">Chromatin regulator</keyword>
<accession>A0A177ASL2</accession>
<reference evidence="6 7" key="1">
    <citation type="submission" date="2016-04" db="EMBL/GenBank/DDBJ databases">
        <title>The genome of Intoshia linei affirms orthonectids as highly simplified spiralians.</title>
        <authorList>
            <person name="Mikhailov K.V."/>
            <person name="Slusarev G.S."/>
            <person name="Nikitin M.A."/>
            <person name="Logacheva M.D."/>
            <person name="Penin A."/>
            <person name="Aleoshin V."/>
            <person name="Panchin Y.V."/>
        </authorList>
    </citation>
    <scope>NUCLEOTIDE SEQUENCE [LARGE SCALE GENOMIC DNA]</scope>
    <source>
        <strain evidence="6">Intl2013</strain>
        <tissue evidence="6">Whole animal</tissue>
    </source>
</reference>
<comment type="caution">
    <text evidence="6">The sequence shown here is derived from an EMBL/GenBank/DDBJ whole genome shotgun (WGS) entry which is preliminary data.</text>
</comment>
<feature type="region of interest" description="Disordered" evidence="4">
    <location>
        <begin position="263"/>
        <end position="306"/>
    </location>
</feature>
<dbReference type="InterPro" id="IPR036236">
    <property type="entry name" value="Znf_C2H2_sf"/>
</dbReference>
<keyword evidence="7" id="KW-1185">Reference proteome</keyword>
<proteinExistence type="inferred from homology"/>
<dbReference type="GO" id="GO:0006325">
    <property type="term" value="P:chromatin organization"/>
    <property type="evidence" value="ECO:0007669"/>
    <property type="project" value="UniProtKB-KW"/>
</dbReference>